<dbReference type="SMART" id="SM00448">
    <property type="entry name" value="REC"/>
    <property type="match status" value="1"/>
</dbReference>
<dbReference type="CDD" id="cd06170">
    <property type="entry name" value="LuxR_C_like"/>
    <property type="match status" value="1"/>
</dbReference>
<feature type="domain" description="Response regulatory" evidence="6">
    <location>
        <begin position="4"/>
        <end position="119"/>
    </location>
</feature>
<keyword evidence="3" id="KW-0804">Transcription</keyword>
<evidence type="ECO:0000256" key="4">
    <source>
        <dbReference type="PROSITE-ProRule" id="PRU00169"/>
    </source>
</evidence>
<proteinExistence type="predicted"/>
<dbReference type="PANTHER" id="PTHR43214:SF41">
    <property type="entry name" value="NITRATE_NITRITE RESPONSE REGULATOR PROTEIN NARP"/>
    <property type="match status" value="1"/>
</dbReference>
<dbReference type="EMBL" id="PJRT01000005">
    <property type="protein sequence ID" value="PLR25705.1"/>
    <property type="molecule type" value="Genomic_DNA"/>
</dbReference>
<evidence type="ECO:0000259" key="5">
    <source>
        <dbReference type="PROSITE" id="PS50043"/>
    </source>
</evidence>
<reference evidence="8" key="1">
    <citation type="submission" date="2017-12" db="EMBL/GenBank/DDBJ databases">
        <title>The genome sequence of Pantoea sp. 596.</title>
        <authorList>
            <person name="Gao J."/>
            <person name="Mao X."/>
            <person name="Sun J."/>
        </authorList>
    </citation>
    <scope>NUCLEOTIDE SEQUENCE [LARGE SCALE GENOMIC DNA]</scope>
    <source>
        <strain evidence="8">596</strain>
    </source>
</reference>
<dbReference type="SMART" id="SM00421">
    <property type="entry name" value="HTH_LUXR"/>
    <property type="match status" value="1"/>
</dbReference>
<dbReference type="Proteomes" id="UP000234296">
    <property type="component" value="Unassembled WGS sequence"/>
</dbReference>
<evidence type="ECO:0008006" key="9">
    <source>
        <dbReference type="Google" id="ProtNLM"/>
    </source>
</evidence>
<dbReference type="InterPro" id="IPR011006">
    <property type="entry name" value="CheY-like_superfamily"/>
</dbReference>
<dbReference type="InterPro" id="IPR000792">
    <property type="entry name" value="Tscrpt_reg_LuxR_C"/>
</dbReference>
<dbReference type="SUPFAM" id="SSF46894">
    <property type="entry name" value="C-terminal effector domain of the bipartite response regulators"/>
    <property type="match status" value="1"/>
</dbReference>
<sequence length="207" mass="23734">MTKKIVIYDNNPVLIAGLKHLLTQQNFEVVGGTTDPDELIRAILLLSPDFVIMDPSLMKEEYLTKLCKVKSLLKGIQIVIFASSESVYHILRGHRLIWMAYLSKSQPLDELFDILRKPPQHRSLLIDIQHERSNDHFTSQAASLLRSLTGREMQVLREIGAGKTNKTIANEMSLSNKTISTYKRNIMDKFKTNDVREIMDIARRHGF</sequence>
<keyword evidence="1" id="KW-0805">Transcription regulation</keyword>
<evidence type="ECO:0000256" key="1">
    <source>
        <dbReference type="ARBA" id="ARBA00023015"/>
    </source>
</evidence>
<dbReference type="Gene3D" id="3.40.50.2300">
    <property type="match status" value="1"/>
</dbReference>
<dbReference type="PRINTS" id="PR00038">
    <property type="entry name" value="HTHLUXR"/>
</dbReference>
<keyword evidence="8" id="KW-1185">Reference proteome</keyword>
<dbReference type="RefSeq" id="WP_101761046.1">
    <property type="nucleotide sequence ID" value="NZ_JAFLWX010000001.1"/>
</dbReference>
<evidence type="ECO:0000313" key="8">
    <source>
        <dbReference type="Proteomes" id="UP000234296"/>
    </source>
</evidence>
<dbReference type="SUPFAM" id="SSF52172">
    <property type="entry name" value="CheY-like"/>
    <property type="match status" value="1"/>
</dbReference>
<evidence type="ECO:0000259" key="6">
    <source>
        <dbReference type="PROSITE" id="PS50110"/>
    </source>
</evidence>
<dbReference type="Pfam" id="PF00196">
    <property type="entry name" value="GerE"/>
    <property type="match status" value="1"/>
</dbReference>
<dbReference type="PANTHER" id="PTHR43214">
    <property type="entry name" value="TWO-COMPONENT RESPONSE REGULATOR"/>
    <property type="match status" value="1"/>
</dbReference>
<keyword evidence="2" id="KW-0238">DNA-binding</keyword>
<keyword evidence="4" id="KW-0597">Phosphoprotein</keyword>
<dbReference type="InterPro" id="IPR016032">
    <property type="entry name" value="Sig_transdc_resp-reg_C-effctor"/>
</dbReference>
<dbReference type="InterPro" id="IPR001789">
    <property type="entry name" value="Sig_transdc_resp-reg_receiver"/>
</dbReference>
<evidence type="ECO:0000313" key="7">
    <source>
        <dbReference type="EMBL" id="PLR25705.1"/>
    </source>
</evidence>
<comment type="caution">
    <text evidence="7">The sequence shown here is derived from an EMBL/GenBank/DDBJ whole genome shotgun (WGS) entry which is preliminary data.</text>
</comment>
<evidence type="ECO:0000256" key="3">
    <source>
        <dbReference type="ARBA" id="ARBA00023163"/>
    </source>
</evidence>
<dbReference type="InterPro" id="IPR039420">
    <property type="entry name" value="WalR-like"/>
</dbReference>
<dbReference type="Pfam" id="PF00072">
    <property type="entry name" value="Response_reg"/>
    <property type="match status" value="1"/>
</dbReference>
<evidence type="ECO:0000256" key="2">
    <source>
        <dbReference type="ARBA" id="ARBA00023125"/>
    </source>
</evidence>
<feature type="modified residue" description="4-aspartylphosphate" evidence="4">
    <location>
        <position position="54"/>
    </location>
</feature>
<protein>
    <recommendedName>
        <fullName evidence="9">DNA-binding response regulator</fullName>
    </recommendedName>
</protein>
<gene>
    <name evidence="7" type="ORF">PZBJ_02560</name>
</gene>
<name>A0ABX4SUZ5_9GAMM</name>
<feature type="domain" description="HTH luxR-type" evidence="5">
    <location>
        <begin position="141"/>
        <end position="206"/>
    </location>
</feature>
<organism evidence="7 8">
    <name type="scientific">Pantoea endophytica</name>
    <dbReference type="NCBI Taxonomy" id="92488"/>
    <lineage>
        <taxon>Bacteria</taxon>
        <taxon>Pseudomonadati</taxon>
        <taxon>Pseudomonadota</taxon>
        <taxon>Gammaproteobacteria</taxon>
        <taxon>Enterobacterales</taxon>
        <taxon>Erwiniaceae</taxon>
        <taxon>Pantoea</taxon>
    </lineage>
</organism>
<accession>A0ABX4SUZ5</accession>
<dbReference type="PROSITE" id="PS50043">
    <property type="entry name" value="HTH_LUXR_2"/>
    <property type="match status" value="1"/>
</dbReference>
<dbReference type="PROSITE" id="PS50110">
    <property type="entry name" value="RESPONSE_REGULATORY"/>
    <property type="match status" value="1"/>
</dbReference>
<dbReference type="PROSITE" id="PS00622">
    <property type="entry name" value="HTH_LUXR_1"/>
    <property type="match status" value="1"/>
</dbReference>